<name>A0A4Y2V0T6_ARAVE</name>
<dbReference type="EMBL" id="BGPR01041126">
    <property type="protein sequence ID" value="GBO17367.1"/>
    <property type="molecule type" value="Genomic_DNA"/>
</dbReference>
<dbReference type="AlphaFoldDB" id="A0A4Y2V0T6"/>
<gene>
    <name evidence="1" type="ORF">AVEN_248556_1</name>
</gene>
<keyword evidence="2" id="KW-1185">Reference proteome</keyword>
<organism evidence="1 2">
    <name type="scientific">Araneus ventricosus</name>
    <name type="common">Orbweaver spider</name>
    <name type="synonym">Epeira ventricosa</name>
    <dbReference type="NCBI Taxonomy" id="182803"/>
    <lineage>
        <taxon>Eukaryota</taxon>
        <taxon>Metazoa</taxon>
        <taxon>Ecdysozoa</taxon>
        <taxon>Arthropoda</taxon>
        <taxon>Chelicerata</taxon>
        <taxon>Arachnida</taxon>
        <taxon>Araneae</taxon>
        <taxon>Araneomorphae</taxon>
        <taxon>Entelegynae</taxon>
        <taxon>Araneoidea</taxon>
        <taxon>Araneidae</taxon>
        <taxon>Araneus</taxon>
    </lineage>
</organism>
<evidence type="ECO:0000313" key="1">
    <source>
        <dbReference type="EMBL" id="GBO17367.1"/>
    </source>
</evidence>
<comment type="caution">
    <text evidence="1">The sequence shown here is derived from an EMBL/GenBank/DDBJ whole genome shotgun (WGS) entry which is preliminary data.</text>
</comment>
<proteinExistence type="predicted"/>
<sequence length="122" mass="12846">TTGGFSLLEDRQHDGPGGVLERFDGFLVGEALQGLAVDAENLVSELQLAVPGRRAVLKQLADVDGKIAVPGAVAPYDAEAQAGGSPLQSDCFNLLRAAEDTSANKPQLVQSVRTFENIRVTE</sequence>
<accession>A0A4Y2V0T6</accession>
<dbReference type="Proteomes" id="UP000499080">
    <property type="component" value="Unassembled WGS sequence"/>
</dbReference>
<protein>
    <submittedName>
        <fullName evidence="1">Uncharacterized protein</fullName>
    </submittedName>
</protein>
<reference evidence="1 2" key="1">
    <citation type="journal article" date="2019" name="Sci. Rep.">
        <title>Orb-weaving spider Araneus ventricosus genome elucidates the spidroin gene catalogue.</title>
        <authorList>
            <person name="Kono N."/>
            <person name="Nakamura H."/>
            <person name="Ohtoshi R."/>
            <person name="Moran D.A.P."/>
            <person name="Shinohara A."/>
            <person name="Yoshida Y."/>
            <person name="Fujiwara M."/>
            <person name="Mori M."/>
            <person name="Tomita M."/>
            <person name="Arakawa K."/>
        </authorList>
    </citation>
    <scope>NUCLEOTIDE SEQUENCE [LARGE SCALE GENOMIC DNA]</scope>
</reference>
<feature type="non-terminal residue" evidence="1">
    <location>
        <position position="1"/>
    </location>
</feature>
<evidence type="ECO:0000313" key="2">
    <source>
        <dbReference type="Proteomes" id="UP000499080"/>
    </source>
</evidence>